<proteinExistence type="predicted"/>
<feature type="non-terminal residue" evidence="1">
    <location>
        <position position="1"/>
    </location>
</feature>
<protein>
    <submittedName>
        <fullName evidence="1">Uncharacterized protein</fullName>
    </submittedName>
</protein>
<dbReference type="AlphaFoldDB" id="X0SPK9"/>
<evidence type="ECO:0000313" key="1">
    <source>
        <dbReference type="EMBL" id="GAF83018.1"/>
    </source>
</evidence>
<gene>
    <name evidence="1" type="ORF">S01H1_01808</name>
</gene>
<organism evidence="1">
    <name type="scientific">marine sediment metagenome</name>
    <dbReference type="NCBI Taxonomy" id="412755"/>
    <lineage>
        <taxon>unclassified sequences</taxon>
        <taxon>metagenomes</taxon>
        <taxon>ecological metagenomes</taxon>
    </lineage>
</organism>
<reference evidence="1" key="1">
    <citation type="journal article" date="2014" name="Front. Microbiol.">
        <title>High frequency of phylogenetically diverse reductive dehalogenase-homologous genes in deep subseafloor sedimentary metagenomes.</title>
        <authorList>
            <person name="Kawai M."/>
            <person name="Futagami T."/>
            <person name="Toyoda A."/>
            <person name="Takaki Y."/>
            <person name="Nishi S."/>
            <person name="Hori S."/>
            <person name="Arai W."/>
            <person name="Tsubouchi T."/>
            <person name="Morono Y."/>
            <person name="Uchiyama I."/>
            <person name="Ito T."/>
            <person name="Fujiyama A."/>
            <person name="Inagaki F."/>
            <person name="Takami H."/>
        </authorList>
    </citation>
    <scope>NUCLEOTIDE SEQUENCE</scope>
    <source>
        <strain evidence="1">Expedition CK06-06</strain>
    </source>
</reference>
<sequence length="42" mass="5033">DSENSMNIYRFMLCLSARFVKKYLIFPAQYVKIYKLGEHTTL</sequence>
<dbReference type="EMBL" id="BARS01000820">
    <property type="protein sequence ID" value="GAF83018.1"/>
    <property type="molecule type" value="Genomic_DNA"/>
</dbReference>
<name>X0SPK9_9ZZZZ</name>
<comment type="caution">
    <text evidence="1">The sequence shown here is derived from an EMBL/GenBank/DDBJ whole genome shotgun (WGS) entry which is preliminary data.</text>
</comment>
<accession>X0SPK9</accession>